<sequence length="71" mass="8465">MQHAKQPCDWEGEKRECPYILDDYKYSFWGWTLLSIGISAKPVRLIRTCSKCHEEIEDITDHKQLMEHIGR</sequence>
<keyword evidence="2" id="KW-1185">Reference proteome</keyword>
<proteinExistence type="predicted"/>
<dbReference type="AlphaFoldDB" id="A0A5S9IJ58"/>
<evidence type="ECO:0000313" key="1">
    <source>
        <dbReference type="EMBL" id="BBM82674.1"/>
    </source>
</evidence>
<evidence type="ECO:0000313" key="2">
    <source>
        <dbReference type="Proteomes" id="UP000326354"/>
    </source>
</evidence>
<dbReference type="EMBL" id="AP019860">
    <property type="protein sequence ID" value="BBM82674.1"/>
    <property type="molecule type" value="Genomic_DNA"/>
</dbReference>
<dbReference type="Proteomes" id="UP000326354">
    <property type="component" value="Chromosome"/>
</dbReference>
<name>A0A5S9IJ58_UABAM</name>
<protein>
    <submittedName>
        <fullName evidence="1">Uncharacterized protein</fullName>
    </submittedName>
</protein>
<dbReference type="RefSeq" id="WP_151966909.1">
    <property type="nucleotide sequence ID" value="NZ_AP019860.1"/>
</dbReference>
<organism evidence="1 2">
    <name type="scientific">Uabimicrobium amorphum</name>
    <dbReference type="NCBI Taxonomy" id="2596890"/>
    <lineage>
        <taxon>Bacteria</taxon>
        <taxon>Pseudomonadati</taxon>
        <taxon>Planctomycetota</taxon>
        <taxon>Candidatus Uabimicrobiia</taxon>
        <taxon>Candidatus Uabimicrobiales</taxon>
        <taxon>Candidatus Uabimicrobiaceae</taxon>
        <taxon>Candidatus Uabimicrobium</taxon>
    </lineage>
</organism>
<dbReference type="KEGG" id="uam:UABAM_01017"/>
<accession>A0A5S9IJ58</accession>
<gene>
    <name evidence="1" type="ORF">UABAM_01017</name>
</gene>
<reference evidence="1 2" key="1">
    <citation type="submission" date="2019-08" db="EMBL/GenBank/DDBJ databases">
        <title>Complete genome sequence of Candidatus Uab amorphum.</title>
        <authorList>
            <person name="Shiratori T."/>
            <person name="Suzuki S."/>
            <person name="Kakizawa Y."/>
            <person name="Ishida K."/>
        </authorList>
    </citation>
    <scope>NUCLEOTIDE SEQUENCE [LARGE SCALE GENOMIC DNA]</scope>
    <source>
        <strain evidence="1 2">SRT547</strain>
    </source>
</reference>